<dbReference type="PANTHER" id="PTHR46268">
    <property type="entry name" value="STRESS RESPONSE PROTEIN NHAX"/>
    <property type="match status" value="1"/>
</dbReference>
<dbReference type="InterPro" id="IPR006015">
    <property type="entry name" value="Universal_stress_UspA"/>
</dbReference>
<feature type="domain" description="UspA" evidence="2">
    <location>
        <begin position="2"/>
        <end position="131"/>
    </location>
</feature>
<dbReference type="RefSeq" id="WP_204915725.1">
    <property type="nucleotide sequence ID" value="NZ_JAFEUP010000002.1"/>
</dbReference>
<feature type="domain" description="UspA" evidence="2">
    <location>
        <begin position="139"/>
        <end position="282"/>
    </location>
</feature>
<reference evidence="3 4" key="1">
    <citation type="submission" date="2021-02" db="EMBL/GenBank/DDBJ databases">
        <authorList>
            <person name="Lee D.-H."/>
        </authorList>
    </citation>
    <scope>NUCLEOTIDE SEQUENCE [LARGE SCALE GENOMIC DNA]</scope>
    <source>
        <strain evidence="3 4">UL073</strain>
    </source>
</reference>
<dbReference type="Proteomes" id="UP000717995">
    <property type="component" value="Unassembled WGS sequence"/>
</dbReference>
<sequence>MNRLLVATDLSARSDLAVQRAALLAKQFDCEWTLLHVIDDDAPQPLIERQLHDARALLEDRVEGLALIAGRRPRVMVECGAVEQTIDEVAAGTGCALLVLGMQRRSLLRDIFRGTTAERIIRRSRLPVLRVASAGEDQYRRVLFACDLSASSVHALQTARTLGLVGDGELHATYVFEAFAKGQMLMSPTEAAVVAHASREAREQAGEEFQRFLREQQLSVPPERTHLEEGFAVVELKRSIVAVDPDLVVIGTHGRTGFRKMMLGSVAESLLGEVGRDMLCVPLPARS</sequence>
<comment type="similarity">
    <text evidence="1">Belongs to the universal stress protein A family.</text>
</comment>
<dbReference type="Gene3D" id="3.40.50.620">
    <property type="entry name" value="HUPs"/>
    <property type="match status" value="2"/>
</dbReference>
<evidence type="ECO:0000313" key="4">
    <source>
        <dbReference type="Proteomes" id="UP000717995"/>
    </source>
</evidence>
<keyword evidence="4" id="KW-1185">Reference proteome</keyword>
<proteinExistence type="inferred from homology"/>
<evidence type="ECO:0000259" key="2">
    <source>
        <dbReference type="Pfam" id="PF00582"/>
    </source>
</evidence>
<name>A0ABS2IBW4_9GAMM</name>
<accession>A0ABS2IBW4</accession>
<dbReference type="Pfam" id="PF00582">
    <property type="entry name" value="Usp"/>
    <property type="match status" value="2"/>
</dbReference>
<gene>
    <name evidence="3" type="ORF">JQX08_07795</name>
</gene>
<organism evidence="3 4">
    <name type="scientific">Zestomonas insulae</name>
    <dbReference type="NCBI Taxonomy" id="2809017"/>
    <lineage>
        <taxon>Bacteria</taxon>
        <taxon>Pseudomonadati</taxon>
        <taxon>Pseudomonadota</taxon>
        <taxon>Gammaproteobacteria</taxon>
        <taxon>Pseudomonadales</taxon>
        <taxon>Pseudomonadaceae</taxon>
        <taxon>Zestomonas</taxon>
    </lineage>
</organism>
<dbReference type="SUPFAM" id="SSF52402">
    <property type="entry name" value="Adenine nucleotide alpha hydrolases-like"/>
    <property type="match status" value="2"/>
</dbReference>
<evidence type="ECO:0000256" key="1">
    <source>
        <dbReference type="ARBA" id="ARBA00008791"/>
    </source>
</evidence>
<dbReference type="EMBL" id="JAFEUP010000002">
    <property type="protein sequence ID" value="MBM7060609.1"/>
    <property type="molecule type" value="Genomic_DNA"/>
</dbReference>
<dbReference type="PANTHER" id="PTHR46268:SF6">
    <property type="entry name" value="UNIVERSAL STRESS PROTEIN UP12"/>
    <property type="match status" value="1"/>
</dbReference>
<dbReference type="PRINTS" id="PR01438">
    <property type="entry name" value="UNVRSLSTRESS"/>
</dbReference>
<dbReference type="InterPro" id="IPR014729">
    <property type="entry name" value="Rossmann-like_a/b/a_fold"/>
</dbReference>
<comment type="caution">
    <text evidence="3">The sequence shown here is derived from an EMBL/GenBank/DDBJ whole genome shotgun (WGS) entry which is preliminary data.</text>
</comment>
<dbReference type="CDD" id="cd00293">
    <property type="entry name" value="USP-like"/>
    <property type="match status" value="2"/>
</dbReference>
<evidence type="ECO:0000313" key="3">
    <source>
        <dbReference type="EMBL" id="MBM7060609.1"/>
    </source>
</evidence>
<protein>
    <submittedName>
        <fullName evidence="3">Universal stress protein</fullName>
    </submittedName>
</protein>
<dbReference type="InterPro" id="IPR006016">
    <property type="entry name" value="UspA"/>
</dbReference>